<dbReference type="AlphaFoldDB" id="H1XYJ9"/>
<proteinExistence type="predicted"/>
<dbReference type="RefSeq" id="WP_006926701.1">
    <property type="nucleotide sequence ID" value="NZ_CM001402.1"/>
</dbReference>
<dbReference type="Gene3D" id="3.40.50.150">
    <property type="entry name" value="Vaccinia Virus protein VP39"/>
    <property type="match status" value="1"/>
</dbReference>
<accession>H1XYJ9</accession>
<name>H1XYJ9_CALAY</name>
<evidence type="ECO:0000313" key="3">
    <source>
        <dbReference type="Proteomes" id="UP000004671"/>
    </source>
</evidence>
<evidence type="ECO:0000313" key="4">
    <source>
        <dbReference type="Proteomes" id="UP000183868"/>
    </source>
</evidence>
<dbReference type="InParanoid" id="H1XYJ9"/>
<dbReference type="GO" id="GO:0032259">
    <property type="term" value="P:methylation"/>
    <property type="evidence" value="ECO:0007669"/>
    <property type="project" value="UniProtKB-KW"/>
</dbReference>
<dbReference type="SUPFAM" id="SSF53335">
    <property type="entry name" value="S-adenosyl-L-methionine-dependent methyltransferases"/>
    <property type="match status" value="1"/>
</dbReference>
<dbReference type="KEGG" id="caby:Cabys_2952"/>
<reference evidence="1 4" key="2">
    <citation type="submission" date="2016-11" db="EMBL/GenBank/DDBJ databases">
        <title>Genomic analysis of Caldithrix abyssi and proposal of a novel bacterial phylum Caldithrichaeota.</title>
        <authorList>
            <person name="Kublanov I."/>
            <person name="Sigalova O."/>
            <person name="Gavrilov S."/>
            <person name="Lebedinsky A."/>
            <person name="Ivanova N."/>
            <person name="Daum C."/>
            <person name="Reddy T."/>
            <person name="Klenk H.P."/>
            <person name="Goker M."/>
            <person name="Reva O."/>
            <person name="Miroshnichenko M."/>
            <person name="Kyprides N."/>
            <person name="Woyke T."/>
            <person name="Gelfand M."/>
        </authorList>
    </citation>
    <scope>NUCLEOTIDE SEQUENCE [LARGE SCALE GENOMIC DNA]</scope>
    <source>
        <strain evidence="1 4">LF13</strain>
    </source>
</reference>
<dbReference type="OrthoDB" id="8773442at2"/>
<dbReference type="CDD" id="cd02440">
    <property type="entry name" value="AdoMet_MTases"/>
    <property type="match status" value="1"/>
</dbReference>
<organism evidence="2 3">
    <name type="scientific">Caldithrix abyssi DSM 13497</name>
    <dbReference type="NCBI Taxonomy" id="880073"/>
    <lineage>
        <taxon>Bacteria</taxon>
        <taxon>Pseudomonadati</taxon>
        <taxon>Calditrichota</taxon>
        <taxon>Calditrichia</taxon>
        <taxon>Calditrichales</taxon>
        <taxon>Calditrichaceae</taxon>
        <taxon>Caldithrix</taxon>
    </lineage>
</organism>
<dbReference type="Pfam" id="PF13489">
    <property type="entry name" value="Methyltransf_23"/>
    <property type="match status" value="1"/>
</dbReference>
<protein>
    <submittedName>
        <fullName evidence="1">Methyltransferase domain-containing protein</fullName>
    </submittedName>
    <submittedName>
        <fullName evidence="2">Methyltransferase type 12</fullName>
    </submittedName>
</protein>
<dbReference type="STRING" id="880073.Cabys_2952"/>
<dbReference type="GO" id="GO:0008168">
    <property type="term" value="F:methyltransferase activity"/>
    <property type="evidence" value="ECO:0007669"/>
    <property type="project" value="UniProtKB-KW"/>
</dbReference>
<dbReference type="HOGENOM" id="CLU_100485_0_0_0"/>
<dbReference type="PANTHER" id="PTHR43861">
    <property type="entry name" value="TRANS-ACONITATE 2-METHYLTRANSFERASE-RELATED"/>
    <property type="match status" value="1"/>
</dbReference>
<keyword evidence="2" id="KW-0808">Transferase</keyword>
<gene>
    <name evidence="1" type="ORF">Cabys_2952</name>
    <name evidence="2" type="ORF">Calab_0164</name>
</gene>
<dbReference type="InterPro" id="IPR029063">
    <property type="entry name" value="SAM-dependent_MTases_sf"/>
</dbReference>
<dbReference type="EMBL" id="CM001402">
    <property type="protein sequence ID" value="EHO39817.1"/>
    <property type="molecule type" value="Genomic_DNA"/>
</dbReference>
<reference evidence="2 3" key="1">
    <citation type="submission" date="2011-09" db="EMBL/GenBank/DDBJ databases">
        <title>The permanent draft genome of Caldithrix abyssi DSM 13497.</title>
        <authorList>
            <consortium name="US DOE Joint Genome Institute (JGI-PGF)"/>
            <person name="Lucas S."/>
            <person name="Han J."/>
            <person name="Lapidus A."/>
            <person name="Bruce D."/>
            <person name="Goodwin L."/>
            <person name="Pitluck S."/>
            <person name="Peters L."/>
            <person name="Kyrpides N."/>
            <person name="Mavromatis K."/>
            <person name="Ivanova N."/>
            <person name="Mikhailova N."/>
            <person name="Chertkov O."/>
            <person name="Detter J.C."/>
            <person name="Tapia R."/>
            <person name="Han C."/>
            <person name="Land M."/>
            <person name="Hauser L."/>
            <person name="Markowitz V."/>
            <person name="Cheng J.-F."/>
            <person name="Hugenholtz P."/>
            <person name="Woyke T."/>
            <person name="Wu D."/>
            <person name="Spring S."/>
            <person name="Brambilla E."/>
            <person name="Klenk H.-P."/>
            <person name="Eisen J.A."/>
        </authorList>
    </citation>
    <scope>NUCLEOTIDE SEQUENCE [LARGE SCALE GENOMIC DNA]</scope>
    <source>
        <strain evidence="2 3">DSM 13497</strain>
    </source>
</reference>
<dbReference type="Proteomes" id="UP000183868">
    <property type="component" value="Chromosome"/>
</dbReference>
<evidence type="ECO:0000313" key="1">
    <source>
        <dbReference type="EMBL" id="APF19700.1"/>
    </source>
</evidence>
<keyword evidence="3" id="KW-1185">Reference proteome</keyword>
<dbReference type="eggNOG" id="COG2226">
    <property type="taxonomic scope" value="Bacteria"/>
</dbReference>
<dbReference type="EMBL" id="CP018099">
    <property type="protein sequence ID" value="APF19700.1"/>
    <property type="molecule type" value="Genomic_DNA"/>
</dbReference>
<sequence>MPKDYADVDYASLTTGDRNPIKRHLQKLRLQHSLRALKNVQKNFNGAILDFGAGNGELCKQISLRLPHCTIVCYEPSAKLRRQAVENTQNFPNITVIGNLKDSPVATFDFIFCLEVFEHLPDQPMESALSNLRSLLKKEGKLIIGVPNELYLPALLKGSLRLMRRYGEVDARPLNILKAFVGQPPQTREIVAFDGLPYILRHMGFDYRTFRKKILNHFQIKRSYGSPLPFLPIGLNFEVYFICQHKAE</sequence>
<keyword evidence="2" id="KW-0489">Methyltransferase</keyword>
<dbReference type="Proteomes" id="UP000004671">
    <property type="component" value="Chromosome"/>
</dbReference>
<dbReference type="PaxDb" id="880073-Calab_0164"/>
<evidence type="ECO:0000313" key="2">
    <source>
        <dbReference type="EMBL" id="EHO39817.1"/>
    </source>
</evidence>